<organism evidence="2">
    <name type="scientific">Trypanosoma vivax (strain Y486)</name>
    <dbReference type="NCBI Taxonomy" id="1055687"/>
    <lineage>
        <taxon>Eukaryota</taxon>
        <taxon>Discoba</taxon>
        <taxon>Euglenozoa</taxon>
        <taxon>Kinetoplastea</taxon>
        <taxon>Metakinetoplastina</taxon>
        <taxon>Trypanosomatida</taxon>
        <taxon>Trypanosomatidae</taxon>
        <taxon>Trypanosoma</taxon>
        <taxon>Duttonella</taxon>
    </lineage>
</organism>
<dbReference type="EMBL" id="HE573025">
    <property type="protein sequence ID" value="CCC50370.1"/>
    <property type="molecule type" value="Genomic_DNA"/>
</dbReference>
<reference evidence="2" key="1">
    <citation type="journal article" date="2012" name="Proc. Natl. Acad. Sci. U.S.A.">
        <title>Antigenic diversity is generated by distinct evolutionary mechanisms in African trypanosome species.</title>
        <authorList>
            <person name="Jackson A.P."/>
            <person name="Berry A."/>
            <person name="Aslett M."/>
            <person name="Allison H.C."/>
            <person name="Burton P."/>
            <person name="Vavrova-Anderson J."/>
            <person name="Brown R."/>
            <person name="Browne H."/>
            <person name="Corton N."/>
            <person name="Hauser H."/>
            <person name="Gamble J."/>
            <person name="Gilderthorp R."/>
            <person name="Marcello L."/>
            <person name="McQuillan J."/>
            <person name="Otto T.D."/>
            <person name="Quail M.A."/>
            <person name="Sanders M.J."/>
            <person name="van Tonder A."/>
            <person name="Ginger M.L."/>
            <person name="Field M.C."/>
            <person name="Barry J.D."/>
            <person name="Hertz-Fowler C."/>
            <person name="Berriman M."/>
        </authorList>
    </citation>
    <scope>NUCLEOTIDE SEQUENCE</scope>
    <source>
        <strain evidence="2">Y486</strain>
    </source>
</reference>
<protein>
    <submittedName>
        <fullName evidence="2">Uncharacterized protein</fullName>
    </submittedName>
</protein>
<dbReference type="SUPFAM" id="SSF47923">
    <property type="entry name" value="Ypt/Rab-GAP domain of gyp1p"/>
    <property type="match status" value="1"/>
</dbReference>
<feature type="compositionally biased region" description="Low complexity" evidence="1">
    <location>
        <begin position="246"/>
        <end position="260"/>
    </location>
</feature>
<dbReference type="InterPro" id="IPR035969">
    <property type="entry name" value="Rab-GAP_TBC_sf"/>
</dbReference>
<dbReference type="InterPro" id="IPR042507">
    <property type="entry name" value="TBC1D19"/>
</dbReference>
<feature type="region of interest" description="Disordered" evidence="1">
    <location>
        <begin position="94"/>
        <end position="127"/>
    </location>
</feature>
<feature type="region of interest" description="Disordered" evidence="1">
    <location>
        <begin position="1"/>
        <end position="55"/>
    </location>
</feature>
<sequence length="717" mass="78293">MPSRTCGGKTPFATNAAVNWPNSTPLSHGPTDGRCTNRGSLSSVVSSPPLVTHSPSVRMRQNNAKTSLTQQKIQMKNNQITDCLQREFAGISSNKRHNSTLVGDSANSKNTRGSNSHAAKADGADIGSGMPLSQEDVLCALSMIIQKQNSDLDTRRSRLLKQRERDRARSAEAADSEADEQSTLLAEPCCALLHSLLSQSRRLWASVLSARLQVLKKELSHSGSTRVLDARGCSGITENRIVPDFSASSSSASSFNSDTSGVSNNSSKGQNGMEWSVEHLYEALVAGINSNATTEFIVSRMFNGDASVCDDGIDAFGLLTVFRAPVQAMLAQYQETLAPSLTALRMHFFALHPSAGCPRNTAFSNGETSEEAQERLGNFLKVGGSAPEALASALRGPVTPSLRRLLYARALQFQLFVAGDQSSPTDVGELKGSRYGDDIARHLSFATARSRECLRRRTHYKYLTKDAEAMARVLQAMIIMDNAQSVGDNDKYFIFLEETELLATSLILDRSVSDVQLKSTLMQMGRPPEQIHLLIAPVCYITGDTVEQYDIVSALFSQLWCRLQGPTPELLQCCWIFESLVARFAAPACLHATCALRFPPLRLAIRWMTTAFATLLEPAELLSLWDLILSYHVEEMFSTRTALSCSLGECSAAKGGKKSACAPSALWLLPLVAASIFVFRAPLVERCATADEMLHLFAQGRNLRCRPLLQYLLFMAK</sequence>
<name>G0U267_TRYVY</name>
<accession>G0U267</accession>
<proteinExistence type="predicted"/>
<feature type="region of interest" description="Disordered" evidence="1">
    <location>
        <begin position="246"/>
        <end position="270"/>
    </location>
</feature>
<dbReference type="PANTHER" id="PTHR16110">
    <property type="entry name" value="TBC1 DOMAIN FAMILY MEMBER 19"/>
    <property type="match status" value="1"/>
</dbReference>
<feature type="compositionally biased region" description="Low complexity" evidence="1">
    <location>
        <begin position="40"/>
        <end position="55"/>
    </location>
</feature>
<evidence type="ECO:0000256" key="1">
    <source>
        <dbReference type="SAM" id="MobiDB-lite"/>
    </source>
</evidence>
<feature type="compositionally biased region" description="Polar residues" evidence="1">
    <location>
        <begin position="99"/>
        <end position="117"/>
    </location>
</feature>
<dbReference type="PANTHER" id="PTHR16110:SF1">
    <property type="entry name" value="TBC1 DOMAIN FAMILY MEMBER 19"/>
    <property type="match status" value="1"/>
</dbReference>
<gene>
    <name evidence="2" type="ORF">TVY486_0901930</name>
</gene>
<dbReference type="AlphaFoldDB" id="G0U267"/>
<dbReference type="VEuPathDB" id="TriTrypDB:TvY486_0901930"/>
<feature type="compositionally biased region" description="Polar residues" evidence="1">
    <location>
        <begin position="261"/>
        <end position="270"/>
    </location>
</feature>
<dbReference type="Gene3D" id="1.10.472.80">
    <property type="entry name" value="Ypt/Rab-GAP domain of gyp1p, domain 3"/>
    <property type="match status" value="1"/>
</dbReference>
<evidence type="ECO:0000313" key="2">
    <source>
        <dbReference type="EMBL" id="CCC50370.1"/>
    </source>
</evidence>
<feature type="compositionally biased region" description="Polar residues" evidence="1">
    <location>
        <begin position="12"/>
        <end position="26"/>
    </location>
</feature>